<dbReference type="PANTHER" id="PTHR33710:SF71">
    <property type="entry name" value="ENDONUCLEASE_EXONUCLEASE_PHOSPHATASE DOMAIN-CONTAINING PROTEIN"/>
    <property type="match status" value="1"/>
</dbReference>
<dbReference type="EMBL" id="JBBWWQ010000021">
    <property type="protein sequence ID" value="KAK8914036.1"/>
    <property type="molecule type" value="Genomic_DNA"/>
</dbReference>
<name>A0AAP0AT54_9ASPA</name>
<sequence>MLARRVTLDSPTIVGGDFNFTLRPEDKKGGRPFSYSFGAREMEDAVLANNLQELPFVGANHTWCNNQPGAARVLVRLDRMFLNSADLALMPLASIRHLTRIGSDHCPILLHLGTPNSDRRSQWFRFEDVWLSYPMCSKIVQ</sequence>
<evidence type="ECO:0008006" key="3">
    <source>
        <dbReference type="Google" id="ProtNLM"/>
    </source>
</evidence>
<keyword evidence="2" id="KW-1185">Reference proteome</keyword>
<dbReference type="Gene3D" id="3.60.10.10">
    <property type="entry name" value="Endonuclease/exonuclease/phosphatase"/>
    <property type="match status" value="1"/>
</dbReference>
<accession>A0AAP0AT54</accession>
<dbReference type="PANTHER" id="PTHR33710">
    <property type="entry name" value="BNAC02G09200D PROTEIN"/>
    <property type="match status" value="1"/>
</dbReference>
<dbReference type="SUPFAM" id="SSF56219">
    <property type="entry name" value="DNase I-like"/>
    <property type="match status" value="1"/>
</dbReference>
<gene>
    <name evidence="1" type="ORF">KSP39_PZI023675</name>
</gene>
<organism evidence="1 2">
    <name type="scientific">Platanthera zijinensis</name>
    <dbReference type="NCBI Taxonomy" id="2320716"/>
    <lineage>
        <taxon>Eukaryota</taxon>
        <taxon>Viridiplantae</taxon>
        <taxon>Streptophyta</taxon>
        <taxon>Embryophyta</taxon>
        <taxon>Tracheophyta</taxon>
        <taxon>Spermatophyta</taxon>
        <taxon>Magnoliopsida</taxon>
        <taxon>Liliopsida</taxon>
        <taxon>Asparagales</taxon>
        <taxon>Orchidaceae</taxon>
        <taxon>Orchidoideae</taxon>
        <taxon>Orchideae</taxon>
        <taxon>Orchidinae</taxon>
        <taxon>Platanthera</taxon>
    </lineage>
</organism>
<dbReference type="AlphaFoldDB" id="A0AAP0AT54"/>
<protein>
    <recommendedName>
        <fullName evidence="3">Endonuclease/exonuclease/phosphatase domain-containing protein</fullName>
    </recommendedName>
</protein>
<dbReference type="Proteomes" id="UP001418222">
    <property type="component" value="Unassembled WGS sequence"/>
</dbReference>
<proteinExistence type="predicted"/>
<evidence type="ECO:0000313" key="2">
    <source>
        <dbReference type="Proteomes" id="UP001418222"/>
    </source>
</evidence>
<reference evidence="1 2" key="1">
    <citation type="journal article" date="2022" name="Nat. Plants">
        <title>Genomes of leafy and leafless Platanthera orchids illuminate the evolution of mycoheterotrophy.</title>
        <authorList>
            <person name="Li M.H."/>
            <person name="Liu K.W."/>
            <person name="Li Z."/>
            <person name="Lu H.C."/>
            <person name="Ye Q.L."/>
            <person name="Zhang D."/>
            <person name="Wang J.Y."/>
            <person name="Li Y.F."/>
            <person name="Zhong Z.M."/>
            <person name="Liu X."/>
            <person name="Yu X."/>
            <person name="Liu D.K."/>
            <person name="Tu X.D."/>
            <person name="Liu B."/>
            <person name="Hao Y."/>
            <person name="Liao X.Y."/>
            <person name="Jiang Y.T."/>
            <person name="Sun W.H."/>
            <person name="Chen J."/>
            <person name="Chen Y.Q."/>
            <person name="Ai Y."/>
            <person name="Zhai J.W."/>
            <person name="Wu S.S."/>
            <person name="Zhou Z."/>
            <person name="Hsiao Y.Y."/>
            <person name="Wu W.L."/>
            <person name="Chen Y.Y."/>
            <person name="Lin Y.F."/>
            <person name="Hsu J.L."/>
            <person name="Li C.Y."/>
            <person name="Wang Z.W."/>
            <person name="Zhao X."/>
            <person name="Zhong W.Y."/>
            <person name="Ma X.K."/>
            <person name="Ma L."/>
            <person name="Huang J."/>
            <person name="Chen G.Z."/>
            <person name="Huang M.Z."/>
            <person name="Huang L."/>
            <person name="Peng D.H."/>
            <person name="Luo Y.B."/>
            <person name="Zou S.Q."/>
            <person name="Chen S.P."/>
            <person name="Lan S."/>
            <person name="Tsai W.C."/>
            <person name="Van de Peer Y."/>
            <person name="Liu Z.J."/>
        </authorList>
    </citation>
    <scope>NUCLEOTIDE SEQUENCE [LARGE SCALE GENOMIC DNA]</scope>
    <source>
        <strain evidence="1">Lor287</strain>
    </source>
</reference>
<evidence type="ECO:0000313" key="1">
    <source>
        <dbReference type="EMBL" id="KAK8914036.1"/>
    </source>
</evidence>
<dbReference type="InterPro" id="IPR036691">
    <property type="entry name" value="Endo/exonu/phosph_ase_sf"/>
</dbReference>
<comment type="caution">
    <text evidence="1">The sequence shown here is derived from an EMBL/GenBank/DDBJ whole genome shotgun (WGS) entry which is preliminary data.</text>
</comment>